<dbReference type="EMBL" id="RAXT01000017">
    <property type="protein sequence ID" value="RKG37734.1"/>
    <property type="molecule type" value="Genomic_DNA"/>
</dbReference>
<keyword evidence="2" id="KW-0472">Membrane</keyword>
<gene>
    <name evidence="3" type="ORF">D7V20_09975</name>
</gene>
<keyword evidence="4" id="KW-1185">Reference proteome</keyword>
<dbReference type="RefSeq" id="WP_120384143.1">
    <property type="nucleotide sequence ID" value="NZ_RAXT01000017.1"/>
</dbReference>
<organism evidence="3 4">
    <name type="scientific">Acinetobacter rongchengensis</name>
    <dbReference type="NCBI Taxonomy" id="2419601"/>
    <lineage>
        <taxon>Bacteria</taxon>
        <taxon>Pseudomonadati</taxon>
        <taxon>Pseudomonadota</taxon>
        <taxon>Gammaproteobacteria</taxon>
        <taxon>Moraxellales</taxon>
        <taxon>Moraxellaceae</taxon>
        <taxon>Acinetobacter</taxon>
    </lineage>
</organism>
<dbReference type="AlphaFoldDB" id="A0A3A8F5U6"/>
<evidence type="ECO:0000313" key="3">
    <source>
        <dbReference type="EMBL" id="RKG37734.1"/>
    </source>
</evidence>
<evidence type="ECO:0000256" key="2">
    <source>
        <dbReference type="SAM" id="Phobius"/>
    </source>
</evidence>
<feature type="region of interest" description="Disordered" evidence="1">
    <location>
        <begin position="1"/>
        <end position="28"/>
    </location>
</feature>
<dbReference type="Proteomes" id="UP000280405">
    <property type="component" value="Unassembled WGS sequence"/>
</dbReference>
<dbReference type="OrthoDB" id="6675421at2"/>
<evidence type="ECO:0000256" key="1">
    <source>
        <dbReference type="SAM" id="MobiDB-lite"/>
    </source>
</evidence>
<accession>A0A3A8F5U6</accession>
<keyword evidence="2" id="KW-0812">Transmembrane</keyword>
<feature type="transmembrane region" description="Helical" evidence="2">
    <location>
        <begin position="312"/>
        <end position="335"/>
    </location>
</feature>
<sequence>MAGRNTVGSGSNRPNKTKPSETKTMTKGTEIKLETGTNKSYLCAHICAASKAPKIGNIGQRLFQQTVTKAIREEADLNFGVWAYLAEVGYDMTGKVPKPLMSNKPERMHRPSEFPLGAAQKQIEEMCKGAFRIPDITILTIKAAEIIEMRMFGTIDWDRFEPRKENIEYLVEIKFGKDKWGKGQFEAYEIIAPQKVREVSDKDCSCTTRKPPSGGIKIPVYPPIKNPTPYKNATFRPANTGLTAKKGIPSMLGGLGKLLAPPSPQVQFYRKYVSLQEYQSLMIPIAASVGIGGAFICGTVILAGAAGGAVTSAGAIGVTEAAGSGILITGFATLAHS</sequence>
<keyword evidence="2" id="KW-1133">Transmembrane helix</keyword>
<proteinExistence type="predicted"/>
<evidence type="ECO:0000313" key="4">
    <source>
        <dbReference type="Proteomes" id="UP000280405"/>
    </source>
</evidence>
<protein>
    <submittedName>
        <fullName evidence="3">Nuclease</fullName>
    </submittedName>
</protein>
<name>A0A3A8F5U6_9GAMM</name>
<feature type="compositionally biased region" description="Polar residues" evidence="1">
    <location>
        <begin position="1"/>
        <end position="14"/>
    </location>
</feature>
<comment type="caution">
    <text evidence="3">The sequence shown here is derived from an EMBL/GenBank/DDBJ whole genome shotgun (WGS) entry which is preliminary data.</text>
</comment>
<reference evidence="3 4" key="1">
    <citation type="submission" date="2018-09" db="EMBL/GenBank/DDBJ databases">
        <title>The draft genome of Acinetobacter spp. strains.</title>
        <authorList>
            <person name="Qin J."/>
            <person name="Feng Y."/>
            <person name="Zong Z."/>
        </authorList>
    </citation>
    <scope>NUCLEOTIDE SEQUENCE [LARGE SCALE GENOMIC DNA]</scope>
    <source>
        <strain evidence="3 4">WCHAc060115</strain>
    </source>
</reference>
<feature type="transmembrane region" description="Helical" evidence="2">
    <location>
        <begin position="281"/>
        <end position="306"/>
    </location>
</feature>